<protein>
    <submittedName>
        <fullName evidence="1">Uncharacterized protein</fullName>
    </submittedName>
</protein>
<reference evidence="1 2" key="1">
    <citation type="journal article" date="2012" name="Eukaryot. Cell">
        <title>Genome sequence of the fungus Glarea lozoyensis: the first genome sequence of a species from the Helotiaceae family.</title>
        <authorList>
            <person name="Youssar L."/>
            <person name="Gruening B.A."/>
            <person name="Erxleben A."/>
            <person name="Guenther S."/>
            <person name="Huettel W."/>
        </authorList>
    </citation>
    <scope>NUCLEOTIDE SEQUENCE [LARGE SCALE GENOMIC DNA]</scope>
    <source>
        <strain evidence="2">ATCC 74030 / MF5533</strain>
    </source>
</reference>
<organism evidence="1 2">
    <name type="scientific">Glarea lozoyensis (strain ATCC 74030 / MF5533)</name>
    <dbReference type="NCBI Taxonomy" id="1104152"/>
    <lineage>
        <taxon>Eukaryota</taxon>
        <taxon>Fungi</taxon>
        <taxon>Dikarya</taxon>
        <taxon>Ascomycota</taxon>
        <taxon>Pezizomycotina</taxon>
        <taxon>Leotiomycetes</taxon>
        <taxon>Helotiales</taxon>
        <taxon>Helotiaceae</taxon>
        <taxon>Glarea</taxon>
    </lineage>
</organism>
<evidence type="ECO:0000313" key="2">
    <source>
        <dbReference type="Proteomes" id="UP000005446"/>
    </source>
</evidence>
<comment type="caution">
    <text evidence="1">The sequence shown here is derived from an EMBL/GenBank/DDBJ whole genome shotgun (WGS) entry which is preliminary data.</text>
</comment>
<evidence type="ECO:0000313" key="1">
    <source>
        <dbReference type="EMBL" id="EHL01182.1"/>
    </source>
</evidence>
<dbReference type="HOGENOM" id="CLU_3087410_0_0_1"/>
<keyword evidence="2" id="KW-1185">Reference proteome</keyword>
<dbReference type="EMBL" id="AGUE01000060">
    <property type="protein sequence ID" value="EHL01182.1"/>
    <property type="molecule type" value="Genomic_DNA"/>
</dbReference>
<gene>
    <name evidence="1" type="ORF">M7I_2875</name>
</gene>
<name>H0EJZ1_GLAL7</name>
<accession>H0EJZ1</accession>
<proteinExistence type="predicted"/>
<dbReference type="Proteomes" id="UP000005446">
    <property type="component" value="Unassembled WGS sequence"/>
</dbReference>
<dbReference type="InParanoid" id="H0EJZ1"/>
<sequence length="52" mass="6068">MAETVGIRLLSLNDYFYIHGDGDVGVNFKVVDFSSYRDTNHFEYLYNKSNIE</sequence>
<dbReference type="AlphaFoldDB" id="H0EJZ1"/>